<dbReference type="KEGG" id="aoz:HUE56_04485"/>
<name>A0A6N1AE56_9PROT</name>
<reference evidence="1 2" key="1">
    <citation type="submission" date="2020-06" db="EMBL/GenBank/DDBJ databases">
        <title>Complete genome of Azosprillum oryzae KACC14407.</title>
        <authorList>
            <person name="Kim M."/>
            <person name="Park Y.-J."/>
            <person name="Shin J.-H."/>
        </authorList>
    </citation>
    <scope>NUCLEOTIDE SEQUENCE [LARGE SCALE GENOMIC DNA]</scope>
    <source>
        <strain evidence="1 2">KACC 14407</strain>
        <plasmid evidence="1 2">unnamed3</plasmid>
    </source>
</reference>
<dbReference type="EMBL" id="CP054617">
    <property type="protein sequence ID" value="QKS49796.1"/>
    <property type="molecule type" value="Genomic_DNA"/>
</dbReference>
<gene>
    <name evidence="1" type="ORF">HUE56_04485</name>
</gene>
<evidence type="ECO:0000313" key="1">
    <source>
        <dbReference type="EMBL" id="QKS49796.1"/>
    </source>
</evidence>
<keyword evidence="1" id="KW-0614">Plasmid</keyword>
<accession>A0A6N1AE56</accession>
<evidence type="ECO:0000313" key="2">
    <source>
        <dbReference type="Proteomes" id="UP000509702"/>
    </source>
</evidence>
<keyword evidence="2" id="KW-1185">Reference proteome</keyword>
<geneLocation type="plasmid" evidence="1 2">
    <name>unnamed3</name>
</geneLocation>
<protein>
    <submittedName>
        <fullName evidence="1">Uncharacterized protein</fullName>
    </submittedName>
</protein>
<organism evidence="1 2">
    <name type="scientific">Azospirillum oryzae</name>
    <dbReference type="NCBI Taxonomy" id="286727"/>
    <lineage>
        <taxon>Bacteria</taxon>
        <taxon>Pseudomonadati</taxon>
        <taxon>Pseudomonadota</taxon>
        <taxon>Alphaproteobacteria</taxon>
        <taxon>Rhodospirillales</taxon>
        <taxon>Azospirillaceae</taxon>
        <taxon>Azospirillum</taxon>
    </lineage>
</organism>
<sequence length="82" mass="8702">MIAGASWGLAFSAEGVYRAHARHARKFLLLIGAVDAQGLLAEGSGRRAGCAATSTAAADNSAWRYFFMVNILVIKDALRSEC</sequence>
<proteinExistence type="predicted"/>
<dbReference type="RefSeq" id="WP_149201747.1">
    <property type="nucleotide sequence ID" value="NZ_BSOV01000012.1"/>
</dbReference>
<dbReference type="Proteomes" id="UP000509702">
    <property type="component" value="Plasmid unnamed3"/>
</dbReference>
<dbReference type="AlphaFoldDB" id="A0A6N1AE56"/>